<dbReference type="Gene3D" id="3.30.420.10">
    <property type="entry name" value="Ribonuclease H-like superfamily/Ribonuclease H"/>
    <property type="match status" value="2"/>
</dbReference>
<dbReference type="PANTHER" id="PTHR48475">
    <property type="entry name" value="RIBONUCLEASE H"/>
    <property type="match status" value="1"/>
</dbReference>
<evidence type="ECO:0000313" key="4">
    <source>
        <dbReference type="RefSeq" id="XP_071912270.1"/>
    </source>
</evidence>
<dbReference type="InterPro" id="IPR002156">
    <property type="entry name" value="RNaseH_domain"/>
</dbReference>
<evidence type="ECO:0000259" key="1">
    <source>
        <dbReference type="Pfam" id="PF00078"/>
    </source>
</evidence>
<dbReference type="PANTHER" id="PTHR48475:SF1">
    <property type="entry name" value="RNASE H TYPE-1 DOMAIN-CONTAINING PROTEIN"/>
    <property type="match status" value="1"/>
</dbReference>
<dbReference type="InterPro" id="IPR012337">
    <property type="entry name" value="RNaseH-like_sf"/>
</dbReference>
<feature type="domain" description="Reverse transcriptase" evidence="1">
    <location>
        <begin position="3"/>
        <end position="94"/>
    </location>
</feature>
<protein>
    <submittedName>
        <fullName evidence="4">Uncharacterized protein</fullName>
    </submittedName>
</protein>
<gene>
    <name evidence="4" type="primary">LOC140009833</name>
</gene>
<dbReference type="SUPFAM" id="SSF53098">
    <property type="entry name" value="Ribonuclease H-like"/>
    <property type="match status" value="2"/>
</dbReference>
<evidence type="ECO:0000259" key="2">
    <source>
        <dbReference type="Pfam" id="PF13456"/>
    </source>
</evidence>
<dbReference type="InterPro" id="IPR043502">
    <property type="entry name" value="DNA/RNA_pol_sf"/>
</dbReference>
<dbReference type="CDD" id="cd01647">
    <property type="entry name" value="RT_LTR"/>
    <property type="match status" value="1"/>
</dbReference>
<keyword evidence="3" id="KW-1185">Reference proteome</keyword>
<reference evidence="4" key="1">
    <citation type="submission" date="2025-08" db="UniProtKB">
        <authorList>
            <consortium name="RefSeq"/>
        </authorList>
    </citation>
    <scope>IDENTIFICATION</scope>
    <source>
        <tissue evidence="4">Leaves</tissue>
    </source>
</reference>
<name>A0ABM4UYA6_COFAR</name>
<dbReference type="InterPro" id="IPR043128">
    <property type="entry name" value="Rev_trsase/Diguanyl_cyclase"/>
</dbReference>
<dbReference type="CDD" id="cd09279">
    <property type="entry name" value="RNase_HI_like"/>
    <property type="match status" value="1"/>
</dbReference>
<accession>A0ABM4UYA6</accession>
<dbReference type="Pfam" id="PF13456">
    <property type="entry name" value="RVT_3"/>
    <property type="match status" value="1"/>
</dbReference>
<dbReference type="Proteomes" id="UP001652660">
    <property type="component" value="Chromosome 6e"/>
</dbReference>
<feature type="domain" description="RNase H type-1" evidence="2">
    <location>
        <begin position="260"/>
        <end position="322"/>
    </location>
</feature>
<dbReference type="RefSeq" id="XP_071912270.1">
    <property type="nucleotide sequence ID" value="XM_072056169.1"/>
</dbReference>
<evidence type="ECO:0000313" key="3">
    <source>
        <dbReference type="Proteomes" id="UP001652660"/>
    </source>
</evidence>
<sequence>MAEEDQEKASFITAYGTYCYTTMPFGLKNTGATYQRMVNRLFKNQLGHNMEVYVDDMLIKSRTQEQFIPDLREIFDILRRSHMRLNPKKSGKFLGYMISKDGIKVNPDKGKSLFIYLAVGEETVSAVLSREGDKVQKPMYYISRAYRELKSDISGRTPLKKILSKPATSGRMVKWVVKLSKYDLDFRPQTAIKAQALADFIAEGVFFGLQNTEQTREIPEWAIPTWTLYVDGVSSKKGYGAELLFISPMGEELAYTLRFDFKASNNEFVYEALITGMEVAQNMGAESLKVYSDSQLIVNQVLGNYEIKEEPLKRYAAKVLSATRASSTCPDSGDDSLQSPWPFVQWGINLLGPFSCAPRGYKYLVVAIDYFTKWFTDNPFRNWCTELEIQQQFTSVGHSQANGKTTPQTASQETPFALTYGAETVIPAKIGLSSNKIQNFITQNNEEGMRFNLDLLEQRREEAAIRMAKYKGQITRHYNAKCLLKKLE</sequence>
<dbReference type="Pfam" id="PF00078">
    <property type="entry name" value="RVT_1"/>
    <property type="match status" value="1"/>
</dbReference>
<dbReference type="SUPFAM" id="SSF56672">
    <property type="entry name" value="DNA/RNA polymerases"/>
    <property type="match status" value="1"/>
</dbReference>
<proteinExistence type="predicted"/>
<dbReference type="GeneID" id="140009833"/>
<dbReference type="InterPro" id="IPR036397">
    <property type="entry name" value="RNaseH_sf"/>
</dbReference>
<organism evidence="3 4">
    <name type="scientific">Coffea arabica</name>
    <name type="common">Arabian coffee</name>
    <dbReference type="NCBI Taxonomy" id="13443"/>
    <lineage>
        <taxon>Eukaryota</taxon>
        <taxon>Viridiplantae</taxon>
        <taxon>Streptophyta</taxon>
        <taxon>Embryophyta</taxon>
        <taxon>Tracheophyta</taxon>
        <taxon>Spermatophyta</taxon>
        <taxon>Magnoliopsida</taxon>
        <taxon>eudicotyledons</taxon>
        <taxon>Gunneridae</taxon>
        <taxon>Pentapetalae</taxon>
        <taxon>asterids</taxon>
        <taxon>lamiids</taxon>
        <taxon>Gentianales</taxon>
        <taxon>Rubiaceae</taxon>
        <taxon>Ixoroideae</taxon>
        <taxon>Gardenieae complex</taxon>
        <taxon>Bertiereae - Coffeeae clade</taxon>
        <taxon>Coffeeae</taxon>
        <taxon>Coffea</taxon>
    </lineage>
</organism>
<dbReference type="InterPro" id="IPR000477">
    <property type="entry name" value="RT_dom"/>
</dbReference>
<dbReference type="Gene3D" id="3.30.70.270">
    <property type="match status" value="1"/>
</dbReference>